<keyword evidence="2" id="KW-1133">Transmembrane helix</keyword>
<keyword evidence="2" id="KW-0812">Transmembrane</keyword>
<reference evidence="5 6" key="3">
    <citation type="submission" date="2017-09" db="EMBL/GenBank/DDBJ databases">
        <title>Tripartite evolution among Lactobacillus johnsonii, Lactobacillus taiwanensis, Lactobacillus reuteri and their rodent host.</title>
        <authorList>
            <person name="Wang T."/>
            <person name="Knowles S."/>
            <person name="Cheng C."/>
        </authorList>
    </citation>
    <scope>NUCLEOTIDE SEQUENCE [LARGE SCALE GENOMIC DNA]</scope>
    <source>
        <strain evidence="4 5">609q</strain>
        <strain evidence="3 6">609u</strain>
    </source>
</reference>
<evidence type="ECO:0000313" key="3">
    <source>
        <dbReference type="EMBL" id="OYR88404.1"/>
    </source>
</evidence>
<dbReference type="EMBL" id="NGNX01000011">
    <property type="protein sequence ID" value="OYR92240.1"/>
    <property type="molecule type" value="Genomic_DNA"/>
</dbReference>
<keyword evidence="2" id="KW-0472">Membrane</keyword>
<feature type="compositionally biased region" description="Basic and acidic residues" evidence="1">
    <location>
        <begin position="153"/>
        <end position="170"/>
    </location>
</feature>
<accession>A0A256LFY7</accession>
<evidence type="ECO:0000313" key="4">
    <source>
        <dbReference type="EMBL" id="OYR92240.1"/>
    </source>
</evidence>
<dbReference type="RefSeq" id="WP_057719520.1">
    <property type="nucleotide sequence ID" value="NZ_CAJUTI010000002.1"/>
</dbReference>
<sequence length="170" mass="19288">MKKIRGFTLLEAVFAIAVTIACVQILFGLVSTLRKINHQKSGVNEITYSYVQVNNFLKESGHVEVSRTGSDPTKVLLKKLSNKKKKNGDPIYDIYAIDVSPNDTLRMRTDEGGHMPLLFKVKRIKCSTTDDSFTILVTENDGRQSEMFFKTNLPKEKKELKDDKKESKKS</sequence>
<keyword evidence="6" id="KW-1185">Reference proteome</keyword>
<reference evidence="4 5" key="1">
    <citation type="submission" date="2017-04" db="EMBL/GenBank/DDBJ databases">
        <authorList>
            <person name="Afonso C.L."/>
            <person name="Miller P.J."/>
            <person name="Scott M.A."/>
            <person name="Spackman E."/>
            <person name="Goraichik I."/>
            <person name="Dimitrov K.M."/>
            <person name="Suarez D.L."/>
            <person name="Swayne D.E."/>
        </authorList>
    </citation>
    <scope>NUCLEOTIDE SEQUENCE [LARGE SCALE GENOMIC DNA]</scope>
    <source>
        <strain evidence="4 5">609q</strain>
    </source>
</reference>
<evidence type="ECO:0000256" key="1">
    <source>
        <dbReference type="SAM" id="MobiDB-lite"/>
    </source>
</evidence>
<dbReference type="EMBL" id="NGNV01000011">
    <property type="protein sequence ID" value="OYR88404.1"/>
    <property type="molecule type" value="Genomic_DNA"/>
</dbReference>
<proteinExistence type="predicted"/>
<dbReference type="AlphaFoldDB" id="A0A256LFY7"/>
<dbReference type="PROSITE" id="PS51257">
    <property type="entry name" value="PROKAR_LIPOPROTEIN"/>
    <property type="match status" value="1"/>
</dbReference>
<protein>
    <submittedName>
        <fullName evidence="4">Competence protein ComGE</fullName>
    </submittedName>
</protein>
<gene>
    <name evidence="3" type="ORF">CBF53_03765</name>
    <name evidence="4" type="ORF">CBF70_04275</name>
</gene>
<dbReference type="Proteomes" id="UP000215828">
    <property type="component" value="Unassembled WGS sequence"/>
</dbReference>
<reference evidence="3 6" key="2">
    <citation type="submission" date="2017-05" db="EMBL/GenBank/DDBJ databases">
        <authorList>
            <person name="Lin X.B."/>
            <person name="Stothard P."/>
            <person name="Tasseva G."/>
            <person name="Walter J."/>
        </authorList>
    </citation>
    <scope>NUCLEOTIDE SEQUENCE [LARGE SCALE GENOMIC DNA]</scope>
    <source>
        <strain evidence="3 6">609u</strain>
    </source>
</reference>
<dbReference type="Proteomes" id="UP000216316">
    <property type="component" value="Unassembled WGS sequence"/>
</dbReference>
<comment type="caution">
    <text evidence="4">The sequence shown here is derived from an EMBL/GenBank/DDBJ whole genome shotgun (WGS) entry which is preliminary data.</text>
</comment>
<evidence type="ECO:0000256" key="2">
    <source>
        <dbReference type="SAM" id="Phobius"/>
    </source>
</evidence>
<feature type="transmembrane region" description="Helical" evidence="2">
    <location>
        <begin position="12"/>
        <end position="30"/>
    </location>
</feature>
<evidence type="ECO:0000313" key="6">
    <source>
        <dbReference type="Proteomes" id="UP000216316"/>
    </source>
</evidence>
<dbReference type="Pfam" id="PF15980">
    <property type="entry name" value="ComGF"/>
    <property type="match status" value="1"/>
</dbReference>
<name>A0A256LFY7_9LACO</name>
<dbReference type="InterPro" id="IPR016977">
    <property type="entry name" value="ComGF"/>
</dbReference>
<dbReference type="NCBIfam" id="NF041002">
    <property type="entry name" value="pilin_ComGF"/>
    <property type="match status" value="1"/>
</dbReference>
<feature type="region of interest" description="Disordered" evidence="1">
    <location>
        <begin position="147"/>
        <end position="170"/>
    </location>
</feature>
<organism evidence="4 5">
    <name type="scientific">Lactobacillus taiwanensis</name>
    <dbReference type="NCBI Taxonomy" id="508451"/>
    <lineage>
        <taxon>Bacteria</taxon>
        <taxon>Bacillati</taxon>
        <taxon>Bacillota</taxon>
        <taxon>Bacilli</taxon>
        <taxon>Lactobacillales</taxon>
        <taxon>Lactobacillaceae</taxon>
        <taxon>Lactobacillus</taxon>
    </lineage>
</organism>
<evidence type="ECO:0000313" key="5">
    <source>
        <dbReference type="Proteomes" id="UP000215828"/>
    </source>
</evidence>